<dbReference type="InterPro" id="IPR009057">
    <property type="entry name" value="Homeodomain-like_sf"/>
</dbReference>
<dbReference type="InterPro" id="IPR044676">
    <property type="entry name" value="EOBI/EOBII-like_plant"/>
</dbReference>
<evidence type="ECO:0000256" key="5">
    <source>
        <dbReference type="ARBA" id="ARBA00023163"/>
    </source>
</evidence>
<feature type="domain" description="Myb-like" evidence="7">
    <location>
        <begin position="56"/>
        <end position="106"/>
    </location>
</feature>
<dbReference type="Gene3D" id="1.10.10.60">
    <property type="entry name" value="Homeodomain-like"/>
    <property type="match status" value="2"/>
</dbReference>
<comment type="caution">
    <text evidence="9">The sequence shown here is derived from an EMBL/GenBank/DDBJ whole genome shotgun (WGS) entry which is preliminary data.</text>
</comment>
<name>A0A8X7RK32_BRACI</name>
<feature type="domain" description="Myb-like" evidence="7">
    <location>
        <begin position="1"/>
        <end position="55"/>
    </location>
</feature>
<dbReference type="PANTHER" id="PTHR45675">
    <property type="entry name" value="MYB TRANSCRIPTION FACTOR-RELATED-RELATED"/>
    <property type="match status" value="1"/>
</dbReference>
<comment type="subcellular location">
    <subcellularLocation>
        <location evidence="1">Nucleus</location>
    </subcellularLocation>
</comment>
<evidence type="ECO:0000256" key="4">
    <source>
        <dbReference type="ARBA" id="ARBA00023125"/>
    </source>
</evidence>
<dbReference type="PROSITE" id="PS51294">
    <property type="entry name" value="HTH_MYB"/>
    <property type="match status" value="1"/>
</dbReference>
<evidence type="ECO:0000313" key="9">
    <source>
        <dbReference type="EMBL" id="KAG2290479.1"/>
    </source>
</evidence>
<dbReference type="PROSITE" id="PS50090">
    <property type="entry name" value="MYB_LIKE"/>
    <property type="match status" value="2"/>
</dbReference>
<proteinExistence type="predicted"/>
<keyword evidence="10" id="KW-1185">Reference proteome</keyword>
<gene>
    <name evidence="9" type="ORF">Bca52824_050083</name>
</gene>
<dbReference type="InterPro" id="IPR001005">
    <property type="entry name" value="SANT/Myb"/>
</dbReference>
<dbReference type="SUPFAM" id="SSF46689">
    <property type="entry name" value="Homeodomain-like"/>
    <property type="match status" value="1"/>
</dbReference>
<feature type="domain" description="HTH myb-type" evidence="8">
    <location>
        <begin position="56"/>
        <end position="110"/>
    </location>
</feature>
<protein>
    <submittedName>
        <fullName evidence="9">Uncharacterized protein</fullName>
    </submittedName>
</protein>
<dbReference type="GO" id="GO:0003700">
    <property type="term" value="F:DNA-binding transcription factor activity"/>
    <property type="evidence" value="ECO:0007669"/>
    <property type="project" value="InterPro"/>
</dbReference>
<dbReference type="PANTHER" id="PTHR45675:SF121">
    <property type="entry name" value="ATMYB2"/>
    <property type="match status" value="1"/>
</dbReference>
<keyword evidence="3" id="KW-0805">Transcription regulation</keyword>
<evidence type="ECO:0000259" key="8">
    <source>
        <dbReference type="PROSITE" id="PS51294"/>
    </source>
</evidence>
<dbReference type="AlphaFoldDB" id="A0A8X7RK32"/>
<keyword evidence="2" id="KW-0677">Repeat</keyword>
<dbReference type="InterPro" id="IPR017930">
    <property type="entry name" value="Myb_dom"/>
</dbReference>
<evidence type="ECO:0000313" key="10">
    <source>
        <dbReference type="Proteomes" id="UP000886595"/>
    </source>
</evidence>
<evidence type="ECO:0000256" key="2">
    <source>
        <dbReference type="ARBA" id="ARBA00022737"/>
    </source>
</evidence>
<dbReference type="GO" id="GO:0043565">
    <property type="term" value="F:sequence-specific DNA binding"/>
    <property type="evidence" value="ECO:0007669"/>
    <property type="project" value="InterPro"/>
</dbReference>
<accession>A0A8X7RK32</accession>
<evidence type="ECO:0000259" key="7">
    <source>
        <dbReference type="PROSITE" id="PS50090"/>
    </source>
</evidence>
<dbReference type="CDD" id="cd00167">
    <property type="entry name" value="SANT"/>
    <property type="match status" value="2"/>
</dbReference>
<keyword evidence="4" id="KW-0238">DNA-binding</keyword>
<dbReference type="SMART" id="SM00717">
    <property type="entry name" value="SANT"/>
    <property type="match status" value="2"/>
</dbReference>
<dbReference type="FunFam" id="1.10.10.60:FF:000107">
    <property type="entry name" value="MYB transcription factor"/>
    <property type="match status" value="1"/>
</dbReference>
<evidence type="ECO:0000256" key="1">
    <source>
        <dbReference type="ARBA" id="ARBA00004123"/>
    </source>
</evidence>
<dbReference type="EMBL" id="JAAMPC010000010">
    <property type="protein sequence ID" value="KAG2290479.1"/>
    <property type="molecule type" value="Genomic_DNA"/>
</dbReference>
<dbReference type="Proteomes" id="UP000886595">
    <property type="component" value="Unassembled WGS sequence"/>
</dbReference>
<sequence>MKKILMYGKVHGLKTKMLFSSTSFPSSDARWNHIARSSGLKRTGKSCRLRWLNYLRPDVRRGNITLEEQFMILKLHSLWGNRWSKIAQYLPGRTDNEIKNYWRTRVQKQAKHLRCDVNSNLFKETMKNVWMPRLVVRINAQTPSPMYEQVESMVTDPPIEEPNPVEPDFVQFNQNYHCQQRIKRVSVGSTIGAVLVGTTCGPMMRVFGSCRTSCITKGHRIRIIKEIYDDGT</sequence>
<organism evidence="9 10">
    <name type="scientific">Brassica carinata</name>
    <name type="common">Ethiopian mustard</name>
    <name type="synonym">Abyssinian cabbage</name>
    <dbReference type="NCBI Taxonomy" id="52824"/>
    <lineage>
        <taxon>Eukaryota</taxon>
        <taxon>Viridiplantae</taxon>
        <taxon>Streptophyta</taxon>
        <taxon>Embryophyta</taxon>
        <taxon>Tracheophyta</taxon>
        <taxon>Spermatophyta</taxon>
        <taxon>Magnoliopsida</taxon>
        <taxon>eudicotyledons</taxon>
        <taxon>Gunneridae</taxon>
        <taxon>Pentapetalae</taxon>
        <taxon>rosids</taxon>
        <taxon>malvids</taxon>
        <taxon>Brassicales</taxon>
        <taxon>Brassicaceae</taxon>
        <taxon>Brassiceae</taxon>
        <taxon>Brassica</taxon>
    </lineage>
</organism>
<evidence type="ECO:0000256" key="3">
    <source>
        <dbReference type="ARBA" id="ARBA00023015"/>
    </source>
</evidence>
<dbReference type="GO" id="GO:0005634">
    <property type="term" value="C:nucleus"/>
    <property type="evidence" value="ECO:0007669"/>
    <property type="project" value="UniProtKB-SubCell"/>
</dbReference>
<dbReference type="OrthoDB" id="2143914at2759"/>
<keyword evidence="5" id="KW-0804">Transcription</keyword>
<dbReference type="Pfam" id="PF00249">
    <property type="entry name" value="Myb_DNA-binding"/>
    <property type="match status" value="2"/>
</dbReference>
<keyword evidence="6" id="KW-0539">Nucleus</keyword>
<evidence type="ECO:0000256" key="6">
    <source>
        <dbReference type="ARBA" id="ARBA00023242"/>
    </source>
</evidence>
<reference evidence="9 10" key="1">
    <citation type="submission" date="2020-02" db="EMBL/GenBank/DDBJ databases">
        <authorList>
            <person name="Ma Q."/>
            <person name="Huang Y."/>
            <person name="Song X."/>
            <person name="Pei D."/>
        </authorList>
    </citation>
    <scope>NUCLEOTIDE SEQUENCE [LARGE SCALE GENOMIC DNA]</scope>
    <source>
        <strain evidence="9">Sxm20200214</strain>
        <tissue evidence="9">Leaf</tissue>
    </source>
</reference>